<keyword evidence="4 10" id="KW-0963">Cytoplasm</keyword>
<dbReference type="SUPFAM" id="SSF51064">
    <property type="entry name" value="Head domain of nucleotide exchange factor GrpE"/>
    <property type="match status" value="1"/>
</dbReference>
<comment type="subunit">
    <text evidence="3 10">Homodimer.</text>
</comment>
<dbReference type="PANTHER" id="PTHR21237">
    <property type="entry name" value="GRPE PROTEIN"/>
    <property type="match status" value="1"/>
</dbReference>
<keyword evidence="6 10" id="KW-0143">Chaperone</keyword>
<dbReference type="GO" id="GO:0006457">
    <property type="term" value="P:protein folding"/>
    <property type="evidence" value="ECO:0007669"/>
    <property type="project" value="InterPro"/>
</dbReference>
<evidence type="ECO:0000256" key="9">
    <source>
        <dbReference type="ARBA" id="ARBA00076414"/>
    </source>
</evidence>
<dbReference type="PROSITE" id="PS01071">
    <property type="entry name" value="GRPE"/>
    <property type="match status" value="1"/>
</dbReference>
<evidence type="ECO:0000256" key="2">
    <source>
        <dbReference type="ARBA" id="ARBA00009054"/>
    </source>
</evidence>
<dbReference type="Pfam" id="PF01025">
    <property type="entry name" value="GrpE"/>
    <property type="match status" value="1"/>
</dbReference>
<dbReference type="GO" id="GO:0000774">
    <property type="term" value="F:adenyl-nucleotide exchange factor activity"/>
    <property type="evidence" value="ECO:0007669"/>
    <property type="project" value="InterPro"/>
</dbReference>
<dbReference type="SUPFAM" id="SSF58014">
    <property type="entry name" value="Coiled-coil domain of nucleotide exchange factor GrpE"/>
    <property type="match status" value="1"/>
</dbReference>
<evidence type="ECO:0000313" key="14">
    <source>
        <dbReference type="EMBL" id="TWU20233.1"/>
    </source>
</evidence>
<evidence type="ECO:0000256" key="4">
    <source>
        <dbReference type="ARBA" id="ARBA00022490"/>
    </source>
</evidence>
<evidence type="ECO:0000256" key="7">
    <source>
        <dbReference type="ARBA" id="ARBA00053401"/>
    </source>
</evidence>
<organism evidence="14 15">
    <name type="scientific">Novipirellula galeiformis</name>
    <dbReference type="NCBI Taxonomy" id="2528004"/>
    <lineage>
        <taxon>Bacteria</taxon>
        <taxon>Pseudomonadati</taxon>
        <taxon>Planctomycetota</taxon>
        <taxon>Planctomycetia</taxon>
        <taxon>Pirellulales</taxon>
        <taxon>Pirellulaceae</taxon>
        <taxon>Novipirellula</taxon>
    </lineage>
</organism>
<protein>
    <recommendedName>
        <fullName evidence="8 10">Protein GrpE</fullName>
    </recommendedName>
    <alternativeName>
        <fullName evidence="9 10">HSP-70 cofactor</fullName>
    </alternativeName>
</protein>
<evidence type="ECO:0000256" key="8">
    <source>
        <dbReference type="ARBA" id="ARBA00072274"/>
    </source>
</evidence>
<name>A0A5C6C6I5_9BACT</name>
<dbReference type="PRINTS" id="PR00773">
    <property type="entry name" value="GRPEPROTEIN"/>
</dbReference>
<dbReference type="GO" id="GO:0005737">
    <property type="term" value="C:cytoplasm"/>
    <property type="evidence" value="ECO:0007669"/>
    <property type="project" value="UniProtKB-SubCell"/>
</dbReference>
<dbReference type="InterPro" id="IPR013805">
    <property type="entry name" value="GrpE_CC"/>
</dbReference>
<keyword evidence="5 10" id="KW-0346">Stress response</keyword>
<evidence type="ECO:0000256" key="10">
    <source>
        <dbReference type="HAMAP-Rule" id="MF_01151"/>
    </source>
</evidence>
<dbReference type="EMBL" id="SJPT01000009">
    <property type="protein sequence ID" value="TWU20233.1"/>
    <property type="molecule type" value="Genomic_DNA"/>
</dbReference>
<dbReference type="InterPro" id="IPR000740">
    <property type="entry name" value="GrpE"/>
</dbReference>
<dbReference type="RefSeq" id="WP_146596749.1">
    <property type="nucleotide sequence ID" value="NZ_SJPT01000009.1"/>
</dbReference>
<proteinExistence type="inferred from homology"/>
<dbReference type="PANTHER" id="PTHR21237:SF23">
    <property type="entry name" value="GRPE PROTEIN HOMOLOG, MITOCHONDRIAL"/>
    <property type="match status" value="1"/>
</dbReference>
<comment type="subcellular location">
    <subcellularLocation>
        <location evidence="1 10">Cytoplasm</location>
    </subcellularLocation>
</comment>
<dbReference type="GO" id="GO:0042803">
    <property type="term" value="F:protein homodimerization activity"/>
    <property type="evidence" value="ECO:0007669"/>
    <property type="project" value="InterPro"/>
</dbReference>
<dbReference type="HAMAP" id="MF_01151">
    <property type="entry name" value="GrpE"/>
    <property type="match status" value="1"/>
</dbReference>
<evidence type="ECO:0000256" key="1">
    <source>
        <dbReference type="ARBA" id="ARBA00004496"/>
    </source>
</evidence>
<feature type="compositionally biased region" description="Basic and acidic residues" evidence="13">
    <location>
        <begin position="19"/>
        <end position="49"/>
    </location>
</feature>
<dbReference type="Gene3D" id="3.90.20.20">
    <property type="match status" value="1"/>
</dbReference>
<evidence type="ECO:0000256" key="13">
    <source>
        <dbReference type="SAM" id="MobiDB-lite"/>
    </source>
</evidence>
<dbReference type="Gene3D" id="2.30.22.10">
    <property type="entry name" value="Head domain of nucleotide exchange factor GrpE"/>
    <property type="match status" value="1"/>
</dbReference>
<keyword evidence="15" id="KW-1185">Reference proteome</keyword>
<feature type="region of interest" description="Disordered" evidence="13">
    <location>
        <begin position="1"/>
        <end position="49"/>
    </location>
</feature>
<sequence>MNEEEKKSQQEMDEIDAMDAVHEEETGDLPESRDEEMERLRASSESAEKRVLMAQAEAENFRKRMRRDFEDQLRFASVPLVNDLLQVRDNLHRAIEAADSSSDSAGLREGVAIVAKQLDDTLVKYSVREIPAQGEQFDPNFHEAISQIPSDEHAAGTIAHVAVSGFQMHDRVIRASQVIVSTGPAN</sequence>
<evidence type="ECO:0000256" key="12">
    <source>
        <dbReference type="RuleBase" id="RU004478"/>
    </source>
</evidence>
<evidence type="ECO:0000256" key="11">
    <source>
        <dbReference type="RuleBase" id="RU000639"/>
    </source>
</evidence>
<evidence type="ECO:0000256" key="6">
    <source>
        <dbReference type="ARBA" id="ARBA00023186"/>
    </source>
</evidence>
<evidence type="ECO:0000313" key="15">
    <source>
        <dbReference type="Proteomes" id="UP000316304"/>
    </source>
</evidence>
<dbReference type="Proteomes" id="UP000316304">
    <property type="component" value="Unassembled WGS sequence"/>
</dbReference>
<dbReference type="InterPro" id="IPR009012">
    <property type="entry name" value="GrpE_head"/>
</dbReference>
<comment type="caution">
    <text evidence="14">The sequence shown here is derived from an EMBL/GenBank/DDBJ whole genome shotgun (WGS) entry which is preliminary data.</text>
</comment>
<feature type="compositionally biased region" description="Basic and acidic residues" evidence="13">
    <location>
        <begin position="1"/>
        <end position="10"/>
    </location>
</feature>
<dbReference type="GO" id="GO:0051082">
    <property type="term" value="F:unfolded protein binding"/>
    <property type="evidence" value="ECO:0007669"/>
    <property type="project" value="TreeGrafter"/>
</dbReference>
<evidence type="ECO:0000256" key="3">
    <source>
        <dbReference type="ARBA" id="ARBA00011738"/>
    </source>
</evidence>
<dbReference type="FunFam" id="2.30.22.10:FF:000001">
    <property type="entry name" value="Protein GrpE"/>
    <property type="match status" value="1"/>
</dbReference>
<dbReference type="GO" id="GO:0051087">
    <property type="term" value="F:protein-folding chaperone binding"/>
    <property type="evidence" value="ECO:0007669"/>
    <property type="project" value="InterPro"/>
</dbReference>
<dbReference type="CDD" id="cd00446">
    <property type="entry name" value="GrpE"/>
    <property type="match status" value="1"/>
</dbReference>
<dbReference type="OrthoDB" id="9812586at2"/>
<gene>
    <name evidence="10" type="primary">grpE</name>
    <name evidence="14" type="ORF">Pla52o_47480</name>
</gene>
<comment type="similarity">
    <text evidence="2 10 12">Belongs to the GrpE family.</text>
</comment>
<dbReference type="AlphaFoldDB" id="A0A5C6C6I5"/>
<comment type="function">
    <text evidence="7 10 11">Participates actively in the response to hyperosmotic and heat shock by preventing the aggregation of stress-denatured proteins, in association with DnaK and GrpE. It is the nucleotide exchange factor for DnaK and may function as a thermosensor. Unfolded proteins bind initially to DnaJ; upon interaction with the DnaJ-bound protein, DnaK hydrolyzes its bound ATP, resulting in the formation of a stable complex. GrpE releases ADP from DnaK; ATP binding to DnaK triggers the release of the substrate protein, thus completing the reaction cycle. Several rounds of ATP-dependent interactions between DnaJ, DnaK and GrpE are required for fully efficient folding.</text>
</comment>
<accession>A0A5C6C6I5</accession>
<evidence type="ECO:0000256" key="5">
    <source>
        <dbReference type="ARBA" id="ARBA00023016"/>
    </source>
</evidence>
<reference evidence="14 15" key="1">
    <citation type="submission" date="2019-02" db="EMBL/GenBank/DDBJ databases">
        <title>Deep-cultivation of Planctomycetes and their phenomic and genomic characterization uncovers novel biology.</title>
        <authorList>
            <person name="Wiegand S."/>
            <person name="Jogler M."/>
            <person name="Boedeker C."/>
            <person name="Pinto D."/>
            <person name="Vollmers J."/>
            <person name="Rivas-Marin E."/>
            <person name="Kohn T."/>
            <person name="Peeters S.H."/>
            <person name="Heuer A."/>
            <person name="Rast P."/>
            <person name="Oberbeckmann S."/>
            <person name="Bunk B."/>
            <person name="Jeske O."/>
            <person name="Meyerdierks A."/>
            <person name="Storesund J.E."/>
            <person name="Kallscheuer N."/>
            <person name="Luecker S."/>
            <person name="Lage O.M."/>
            <person name="Pohl T."/>
            <person name="Merkel B.J."/>
            <person name="Hornburger P."/>
            <person name="Mueller R.-W."/>
            <person name="Bruemmer F."/>
            <person name="Labrenz M."/>
            <person name="Spormann A.M."/>
            <person name="Op Den Camp H."/>
            <person name="Overmann J."/>
            <person name="Amann R."/>
            <person name="Jetten M.S.M."/>
            <person name="Mascher T."/>
            <person name="Medema M.H."/>
            <person name="Devos D.P."/>
            <person name="Kaster A.-K."/>
            <person name="Ovreas L."/>
            <person name="Rohde M."/>
            <person name="Galperin M.Y."/>
            <person name="Jogler C."/>
        </authorList>
    </citation>
    <scope>NUCLEOTIDE SEQUENCE [LARGE SCALE GENOMIC DNA]</scope>
    <source>
        <strain evidence="14 15">Pla52o</strain>
    </source>
</reference>